<dbReference type="PROSITE" id="PS50887">
    <property type="entry name" value="GGDEF"/>
    <property type="match status" value="1"/>
</dbReference>
<evidence type="ECO:0000313" key="8">
    <source>
        <dbReference type="EMBL" id="AAT27659.1"/>
    </source>
</evidence>
<keyword evidence="5 6" id="KW-0472">Membrane</keyword>
<dbReference type="Proteomes" id="UP000009072">
    <property type="component" value="Chromosome"/>
</dbReference>
<evidence type="ECO:0000256" key="1">
    <source>
        <dbReference type="ARBA" id="ARBA00004651"/>
    </source>
</evidence>
<evidence type="ECO:0000256" key="5">
    <source>
        <dbReference type="ARBA" id="ARBA00023136"/>
    </source>
</evidence>
<reference evidence="8 9" key="1">
    <citation type="journal article" date="2004" name="Genome Res.">
        <title>The complete genome and proteome of Mycoplasma mobile.</title>
        <authorList>
            <person name="Jaffe J.D."/>
            <person name="Stange-Thomann N."/>
            <person name="Smith C."/>
            <person name="DeCaprio D."/>
            <person name="Fisher S."/>
            <person name="Butler J."/>
            <person name="Calvo S."/>
            <person name="Elkins T."/>
            <person name="FitzGerald M.G."/>
            <person name="Hafez N."/>
            <person name="Kodira C.D."/>
            <person name="Major J."/>
            <person name="Wang S."/>
            <person name="Wilkinson J."/>
            <person name="Nicol R."/>
            <person name="Nusbaum C."/>
            <person name="Birren B."/>
            <person name="Berg H.C."/>
            <person name="Church G.M."/>
        </authorList>
    </citation>
    <scope>NUCLEOTIDE SEQUENCE [LARGE SCALE GENOMIC DNA]</scope>
    <source>
        <strain evidence="9">ATCC 43663 / 163K / NCTC 11711</strain>
    </source>
</reference>
<dbReference type="Gene3D" id="3.30.450.20">
    <property type="entry name" value="PAS domain"/>
    <property type="match status" value="1"/>
</dbReference>
<dbReference type="Pfam" id="PF21370">
    <property type="entry name" value="PAS_GdpP"/>
    <property type="match status" value="1"/>
</dbReference>
<dbReference type="OrthoDB" id="9759476at2"/>
<gene>
    <name evidence="8" type="ordered locus">MMOB1730</name>
</gene>
<dbReference type="PIRSF" id="PIRSF026583">
    <property type="entry name" value="YybT"/>
    <property type="match status" value="1"/>
</dbReference>
<feature type="domain" description="GGDEF" evidence="7">
    <location>
        <begin position="173"/>
        <end position="300"/>
    </location>
</feature>
<evidence type="ECO:0000256" key="2">
    <source>
        <dbReference type="ARBA" id="ARBA00022475"/>
    </source>
</evidence>
<accession>Q6KIB7</accession>
<dbReference type="EMBL" id="AE017308">
    <property type="protein sequence ID" value="AAT27659.1"/>
    <property type="molecule type" value="Genomic_DNA"/>
</dbReference>
<dbReference type="InterPro" id="IPR003156">
    <property type="entry name" value="DHHA1_dom"/>
</dbReference>
<dbReference type="PANTHER" id="PTHR47618:SF2">
    <property type="entry name" value="CYCLIC-DI-AMP PHOSPHODIESTERASE GDPP"/>
    <property type="match status" value="1"/>
</dbReference>
<dbReference type="InterPro" id="IPR014528">
    <property type="entry name" value="GdpP/PdeA"/>
</dbReference>
<dbReference type="InterPro" id="IPR051319">
    <property type="entry name" value="Oligoribo/pAp-PDE_c-di-AMP_PDE"/>
</dbReference>
<dbReference type="PANTHER" id="PTHR47618">
    <property type="entry name" value="BIFUNCTIONAL OLIGORIBONUCLEASE AND PAP PHOSPHATASE NRNA"/>
    <property type="match status" value="1"/>
</dbReference>
<comment type="subcellular location">
    <subcellularLocation>
        <location evidence="1">Cell membrane</location>
        <topology evidence="1">Multi-pass membrane protein</topology>
    </subcellularLocation>
</comment>
<feature type="transmembrane region" description="Helical" evidence="6">
    <location>
        <begin position="7"/>
        <end position="32"/>
    </location>
</feature>
<dbReference type="Pfam" id="PF24898">
    <property type="entry name" value="GGDEF_GdpP"/>
    <property type="match status" value="1"/>
</dbReference>
<evidence type="ECO:0000256" key="4">
    <source>
        <dbReference type="ARBA" id="ARBA00022989"/>
    </source>
</evidence>
<dbReference type="STRING" id="267748.MMOB1730"/>
<protein>
    <submittedName>
        <fullName evidence="8">Predicted signaling protein</fullName>
    </submittedName>
</protein>
<evidence type="ECO:0000313" key="9">
    <source>
        <dbReference type="Proteomes" id="UP000009072"/>
    </source>
</evidence>
<organism evidence="8 9">
    <name type="scientific">Mycoplasma mobile (strain ATCC 43663 / 163K / NCTC 11711)</name>
    <name type="common">Mesomycoplasma mobile</name>
    <dbReference type="NCBI Taxonomy" id="267748"/>
    <lineage>
        <taxon>Bacteria</taxon>
        <taxon>Bacillati</taxon>
        <taxon>Mycoplasmatota</taxon>
        <taxon>Mycoplasmoidales</taxon>
        <taxon>Metamycoplasmataceae</taxon>
        <taxon>Mesomycoplasma</taxon>
    </lineage>
</organism>
<dbReference type="GO" id="GO:0003676">
    <property type="term" value="F:nucleic acid binding"/>
    <property type="evidence" value="ECO:0007669"/>
    <property type="project" value="InterPro"/>
</dbReference>
<dbReference type="InterPro" id="IPR038763">
    <property type="entry name" value="DHH_sf"/>
</dbReference>
<dbReference type="SUPFAM" id="SSF55073">
    <property type="entry name" value="Nucleotide cyclase"/>
    <property type="match status" value="1"/>
</dbReference>
<dbReference type="HOGENOM" id="CLU_018278_0_0_14"/>
<dbReference type="AlphaFoldDB" id="Q6KIB7"/>
<sequence length="653" mass="73369">MSWKPKIIFLSLIVLNLIVTIVSFLLIGFLLQELLDKILFSLLTLVFSLIILGVFSISFYLINKKEVNKNYVLNNYIEKIVAENGLGLIIISDKSKIIWASEFINQRFKENVVGKNVTSISKKIETMLLNAEKNTTIELEGFHYFVNYIYQSNVLVFKDVTKEVSAIMQYDAEKIVIGEVDIDNFQEYQSSLNEEDLFSIQYKVIDMLEKLVKNYNVSYRQYVNGKFLLITNEETLNQFIDSKFNFLDSLRAQKVEEFRLSVSIGLSKRGNSISELMELAKDALRQSKSRGGDQITVWSKNEKPIYFGSKSEIAINPSRTKAKDVATLLLKKMEDQSITKVILYGHIMADLDAIGSTFALSEIAKYFKKEVYIQNVIIDETSQRTINKYFTLAEKELFIKKQKAISLTDKNTLVIVCDTAEIDRIENPEAFDKALIENIFILDHHRVSKLPENIEYKNTFIDTGSSSACEITTEIISFMSLGKIISKKAAQFLLNGIYLDTNQFQKATSSKTFAAASLLNEWGAQVVESVNVLKMDIKTREIVDSILAELREIKKGFYLASYDGPIPSEVVSIAADEILRVSGRKAAFVIAKSSNGDSYKLSARGIETNVQIIAEAVGGGGHYSAAAAVSNESLTVFTDNVIQAIVSANTEIA</sequence>
<keyword evidence="3 6" id="KW-0812">Transmembrane</keyword>
<evidence type="ECO:0000259" key="7">
    <source>
        <dbReference type="PROSITE" id="PS50887"/>
    </source>
</evidence>
<dbReference type="Gene3D" id="3.90.1640.10">
    <property type="entry name" value="inorganic pyrophosphatase (n-terminal core)"/>
    <property type="match status" value="1"/>
</dbReference>
<dbReference type="SUPFAM" id="SSF64182">
    <property type="entry name" value="DHH phosphoesterases"/>
    <property type="match status" value="1"/>
</dbReference>
<dbReference type="Gene3D" id="3.30.70.270">
    <property type="match status" value="1"/>
</dbReference>
<evidence type="ECO:0000256" key="6">
    <source>
        <dbReference type="SAM" id="Phobius"/>
    </source>
</evidence>
<dbReference type="KEGG" id="mmo:MMOB1730"/>
<keyword evidence="4 6" id="KW-1133">Transmembrane helix</keyword>
<dbReference type="InterPro" id="IPR001667">
    <property type="entry name" value="DDH_dom"/>
</dbReference>
<dbReference type="RefSeq" id="WP_011264693.1">
    <property type="nucleotide sequence ID" value="NC_006908.1"/>
</dbReference>
<name>Q6KIB7_MYCM1</name>
<keyword evidence="2" id="KW-1003">Cell membrane</keyword>
<dbReference type="InterPro" id="IPR043128">
    <property type="entry name" value="Rev_trsase/Diguanyl_cyclase"/>
</dbReference>
<feature type="transmembrane region" description="Helical" evidence="6">
    <location>
        <begin position="38"/>
        <end position="62"/>
    </location>
</feature>
<dbReference type="Pfam" id="PF01368">
    <property type="entry name" value="DHH"/>
    <property type="match status" value="1"/>
</dbReference>
<dbReference type="InterPro" id="IPR000160">
    <property type="entry name" value="GGDEF_dom"/>
</dbReference>
<dbReference type="InterPro" id="IPR029787">
    <property type="entry name" value="Nucleotide_cyclase"/>
</dbReference>
<evidence type="ECO:0000256" key="3">
    <source>
        <dbReference type="ARBA" id="ARBA00022692"/>
    </source>
</evidence>
<keyword evidence="9" id="KW-1185">Reference proteome</keyword>
<dbReference type="GO" id="GO:0005886">
    <property type="term" value="C:plasma membrane"/>
    <property type="evidence" value="ECO:0007669"/>
    <property type="project" value="UniProtKB-SubCell"/>
</dbReference>
<dbReference type="Gene3D" id="3.10.310.30">
    <property type="match status" value="1"/>
</dbReference>
<proteinExistence type="predicted"/>
<dbReference type="InterPro" id="IPR049553">
    <property type="entry name" value="GdpP-like_PAS"/>
</dbReference>
<dbReference type="Pfam" id="PF02272">
    <property type="entry name" value="DHHA1"/>
    <property type="match status" value="1"/>
</dbReference>
<dbReference type="eggNOG" id="COG3887">
    <property type="taxonomic scope" value="Bacteria"/>
</dbReference>